<keyword evidence="2" id="KW-0378">Hydrolase</keyword>
<keyword evidence="1" id="KW-0677">Repeat</keyword>
<dbReference type="GO" id="GO:0000272">
    <property type="term" value="P:polysaccharide catabolic process"/>
    <property type="evidence" value="ECO:0007669"/>
    <property type="project" value="UniProtKB-KW"/>
</dbReference>
<dbReference type="PROSITE" id="PS50853">
    <property type="entry name" value="FN3"/>
    <property type="match status" value="3"/>
</dbReference>
<accession>A0A8H9GJY1</accession>
<dbReference type="Pfam" id="PF17963">
    <property type="entry name" value="Big_9"/>
    <property type="match status" value="9"/>
</dbReference>
<dbReference type="NCBIfam" id="NF012211">
    <property type="entry name" value="tand_rpt_95"/>
    <property type="match status" value="2"/>
</dbReference>
<feature type="region of interest" description="Disordered" evidence="4">
    <location>
        <begin position="1550"/>
        <end position="1581"/>
    </location>
</feature>
<dbReference type="Pfam" id="PF00041">
    <property type="entry name" value="fn3"/>
    <property type="match status" value="2"/>
</dbReference>
<feature type="transmembrane region" description="Helical" evidence="5">
    <location>
        <begin position="40"/>
        <end position="59"/>
    </location>
</feature>
<keyword evidence="5" id="KW-0812">Transmembrane</keyword>
<keyword evidence="3" id="KW-0624">Polysaccharide degradation</keyword>
<dbReference type="Proteomes" id="UP000655589">
    <property type="component" value="Unassembled WGS sequence"/>
</dbReference>
<dbReference type="CDD" id="cd00063">
    <property type="entry name" value="FN3"/>
    <property type="match status" value="3"/>
</dbReference>
<gene>
    <name evidence="7" type="ORF">GCM10010102_31490</name>
</gene>
<keyword evidence="5" id="KW-0472">Membrane</keyword>
<evidence type="ECO:0000256" key="3">
    <source>
        <dbReference type="ARBA" id="ARBA00023326"/>
    </source>
</evidence>
<organism evidence="7 8">
    <name type="scientific">Promicromonospora citrea</name>
    <dbReference type="NCBI Taxonomy" id="43677"/>
    <lineage>
        <taxon>Bacteria</taxon>
        <taxon>Bacillati</taxon>
        <taxon>Actinomycetota</taxon>
        <taxon>Actinomycetes</taxon>
        <taxon>Micrococcales</taxon>
        <taxon>Promicromonosporaceae</taxon>
        <taxon>Promicromonospora</taxon>
    </lineage>
</organism>
<evidence type="ECO:0000256" key="1">
    <source>
        <dbReference type="ARBA" id="ARBA00022737"/>
    </source>
</evidence>
<dbReference type="SMART" id="SM00060">
    <property type="entry name" value="FN3"/>
    <property type="match status" value="5"/>
</dbReference>
<keyword evidence="2" id="KW-0326">Glycosidase</keyword>
<dbReference type="InterPro" id="IPR003961">
    <property type="entry name" value="FN3_dom"/>
</dbReference>
<dbReference type="InterPro" id="IPR013783">
    <property type="entry name" value="Ig-like_fold"/>
</dbReference>
<proteinExistence type="predicted"/>
<feature type="region of interest" description="Disordered" evidence="4">
    <location>
        <begin position="393"/>
        <end position="433"/>
    </location>
</feature>
<keyword evidence="8" id="KW-1185">Reference proteome</keyword>
<dbReference type="PANTHER" id="PTHR13817">
    <property type="entry name" value="TITIN"/>
    <property type="match status" value="1"/>
</dbReference>
<evidence type="ECO:0000256" key="2">
    <source>
        <dbReference type="ARBA" id="ARBA00023295"/>
    </source>
</evidence>
<feature type="domain" description="Fibronectin type-III" evidence="6">
    <location>
        <begin position="1571"/>
        <end position="1663"/>
    </location>
</feature>
<dbReference type="SUPFAM" id="SSF49265">
    <property type="entry name" value="Fibronectin type III"/>
    <property type="match status" value="2"/>
</dbReference>
<protein>
    <submittedName>
        <fullName evidence="7">Fibronectin type III</fullName>
    </submittedName>
</protein>
<evidence type="ECO:0000313" key="8">
    <source>
        <dbReference type="Proteomes" id="UP000655589"/>
    </source>
</evidence>
<evidence type="ECO:0000256" key="4">
    <source>
        <dbReference type="SAM" id="MobiDB-lite"/>
    </source>
</evidence>
<sequence>MVVDAVSDRVSDPETDELTHEALHEAGVVAERSRPAPGVIASWAFVALFAGTLLALALLQDGEATAEVDLDDSGVWVTQTESGRLGRFNDQARAMDSTLLAGSSTFDVQQDEYRVLLTDAGASSASPVDPAQLTTAGPVVAPRGALVASGGRTTAILDPDSGRLWVLPFDGLTAFDEEQLEPTVEVGTGGRLAVGTDGTVHVAVARDRTLYRVETGAQGAPGEVRERDLSVAEDADLDVTAVGPDPVVLDHTAAALVLPGGDVVDLAGAAEARLQQPSDAARSVLVATPSALVAQPVRGGEATVRPADGVPAAPVRVGACTFGAWSGTGLVIRDCPGTDRDVDEYLEGADGELAYRVNRQVVVLNDVGDGTLWMAADDFEKVDDWDLTMPEDAVGERTETESTTPELVDQVVTERDRPNRPPAPTDDDLGVRPGRTTVLDVLGNDVDPDGDVMTAGVSSAPPARSGVAVRRVLDGLALQADVPADASGTVRFTYTVDDGRGGTADADVRLRVVPPGESAPPVPEGEPVLRVGQGGSASVKVLPFWRDPDGDDLVLTSAATTDPADETRFRPDGTVEFRDGGGAVGRKVVDLTVTDSTGAVGEGKLLVDVVATQEPPVAVGDHVAVPAGQPVTVRPLENDTDPNGDRLRLVDVAEQAPATITPNYAAGTFRFVADEPGSYDLAYRVSDGPDAALGLVRVDVLPPPEDDGVPVTVADTVLLPAGGTALVDVLANDTDPAGGVLVVQSVTVPDDAPVTAAVLDHHVLRVNEARRLEAPVVLEYTVDNGAGSATGQVRVVPVAAPETPRPPEAHPDEAVVHAGDVVTVPVLRNDDHPDGLELTLAEELVEEPEQGEAFVSQDTVRFKADLGAGGTVHLVYEVADPGGRRDSAQVTITVVDGDENTAPQPPEVTARVLSGATTRVAVPLDGSDPDGDHVQLEAIASPPAAGTVDIVDGVLEYAAGATAAGEDRFTYTVTDTRGATAVGTVRVGVARPPQLNQAPLAVDDELTVRPGRSVGIDVLANDSDPNGDQVGLVPRSFEGAPELEPVVADDLVVVTTPRDEGTHTFYYRIADTFAARATGAVTVEVSHEAPLLRPVARDDVVVPQDVTGSTVTVDVTRNDADPDGLADDLEVSVPDAGPDGPTVTEDGQVRVPLGARPQVVTYEVTDSDGLTAKAFLRVPRDGTLPRLRDGLEPVEVTAGEPSALDLEEYVVVAPGRTPRLTDETQVAATEGEHEVTGPARVTYTPHRDYSGPAALTFEVTDGDGVDDPEGRTAVLTLPLDVLPGRNGPPEITGTPVVEAAAGEETTLDLARYVTDPDGDPLTVTTESAGAGLSLATTGTTVQVTPAPDVPKGTTVAVGLTVSDGNHPPVAGQLTITVVASTRPLARATPDEVPDAHEGEPVTVDVLANDVNPFPEEPLRLVSTRLESGQGTVEAAGDHVRVTPPDGFHGVTVVRYRVADATGDPTREVEGVARVTVLGAPEAPRPPTVEEVRSRTVVLGWDPPADNGAPITGYQVRTGDGRITDCPTTTCTVTGLTNTRTYRFAVAARNDVGTSGWSGPSAEATPDERPDPPAPPTLRFGDGQLTVTWTNRTYTDRSPVECVNLEISPAPPAGGIQKTCLDGTSTVWDGLRNGTAYTVRVQARNAAPEPSDWSDPSAPETPAAPPGRPDAPRATRVDTALGGQVTVRWTAPVTNGAPVTRYELRVFRDGALDDTRAVSGTTQELQGLDPRAEYRFAVVAENMAGRSPVSARSAALTPYGTPVLPGAPTAELISGNTDGKARVSWARASDFRGDGPYYQVRADGSDTKRADAPPNTFSGLENGRSHTFEVRACNAYTCSAWTARSNAVVPYTVPGRPTVEWTRDRTDDGFFTVYRAADSGGRDVTRTEWVLSGDRDRTGSAQGAVERVTVPTAPHKSYTLRARSCNAAGCGAWVQRTGTTGDADSDRVLRTVKAASAGGGERYVGLQVRDGEPGVEFAIQCYADGAAYYPDRFSSEGVRHWHGYDRFDRRLQLDADGNLDAELPCTWGRAGAEVWVRTGAWGDATHLTW</sequence>
<evidence type="ECO:0000313" key="7">
    <source>
        <dbReference type="EMBL" id="GGM33607.1"/>
    </source>
</evidence>
<dbReference type="SUPFAM" id="SSF63829">
    <property type="entry name" value="Calcium-dependent phosphotriesterase"/>
    <property type="match status" value="1"/>
</dbReference>
<reference evidence="7" key="2">
    <citation type="submission" date="2020-09" db="EMBL/GenBank/DDBJ databases">
        <authorList>
            <person name="Sun Q."/>
            <person name="Ohkuma M."/>
        </authorList>
    </citation>
    <scope>NUCLEOTIDE SEQUENCE</scope>
    <source>
        <strain evidence="7">JCM 3051</strain>
    </source>
</reference>
<feature type="domain" description="Fibronectin type-III" evidence="6">
    <location>
        <begin position="1667"/>
        <end position="1759"/>
    </location>
</feature>
<evidence type="ECO:0000259" key="6">
    <source>
        <dbReference type="PROSITE" id="PS50853"/>
    </source>
</evidence>
<dbReference type="InterPro" id="IPR036116">
    <property type="entry name" value="FN3_sf"/>
</dbReference>
<dbReference type="PANTHER" id="PTHR13817:SF166">
    <property type="entry name" value="NEURONAL IGCAM-RELATED"/>
    <property type="match status" value="1"/>
</dbReference>
<dbReference type="Gene3D" id="2.60.40.2810">
    <property type="match status" value="1"/>
</dbReference>
<dbReference type="EMBL" id="BMPT01000013">
    <property type="protein sequence ID" value="GGM33607.1"/>
    <property type="molecule type" value="Genomic_DNA"/>
</dbReference>
<name>A0A8H9GJY1_9MICO</name>
<dbReference type="InterPro" id="IPR050964">
    <property type="entry name" value="Striated_Muscle_Regulatory"/>
</dbReference>
<keyword evidence="5" id="KW-1133">Transmembrane helix</keyword>
<dbReference type="Gene3D" id="2.60.40.10">
    <property type="entry name" value="Immunoglobulins"/>
    <property type="match status" value="4"/>
</dbReference>
<feature type="domain" description="Fibronectin type-III" evidence="6">
    <location>
        <begin position="1482"/>
        <end position="1567"/>
    </location>
</feature>
<dbReference type="GO" id="GO:0016798">
    <property type="term" value="F:hydrolase activity, acting on glycosyl bonds"/>
    <property type="evidence" value="ECO:0007669"/>
    <property type="project" value="UniProtKB-KW"/>
</dbReference>
<reference evidence="7" key="1">
    <citation type="journal article" date="2014" name="Int. J. Syst. Evol. Microbiol.">
        <title>Complete genome sequence of Corynebacterium casei LMG S-19264T (=DSM 44701T), isolated from a smear-ripened cheese.</title>
        <authorList>
            <consortium name="US DOE Joint Genome Institute (JGI-PGF)"/>
            <person name="Walter F."/>
            <person name="Albersmeier A."/>
            <person name="Kalinowski J."/>
            <person name="Ruckert C."/>
        </authorList>
    </citation>
    <scope>NUCLEOTIDE SEQUENCE</scope>
    <source>
        <strain evidence="7">JCM 3051</strain>
    </source>
</reference>
<evidence type="ECO:0000256" key="5">
    <source>
        <dbReference type="SAM" id="Phobius"/>
    </source>
</evidence>
<comment type="caution">
    <text evidence="7">The sequence shown here is derived from an EMBL/GenBank/DDBJ whole genome shotgun (WGS) entry which is preliminary data.</text>
</comment>
<feature type="region of interest" description="Disordered" evidence="4">
    <location>
        <begin position="1644"/>
        <end position="1674"/>
    </location>
</feature>
<keyword evidence="3" id="KW-0119">Carbohydrate metabolism</keyword>